<dbReference type="EMBL" id="NWTN01000001">
    <property type="protein sequence ID" value="PRQ69286.1"/>
    <property type="molecule type" value="Genomic_DNA"/>
</dbReference>
<sequence>MSSRHPLRQTYYQESIHLNDRPYGLLDIGDGACKVILVAGINEANYSKNAKLGRRIVIDISKSWSHDSHALTKQELEQLADDIHLLLDVFWLDCVIFDTTLDGLDLSFIEKRLAVRQCGETCVN</sequence>
<gene>
    <name evidence="1" type="ORF">COR51_01470</name>
</gene>
<reference evidence="1 2" key="1">
    <citation type="submission" date="2017-09" db="EMBL/GenBank/DDBJ databases">
        <authorList>
            <person name="Girard L."/>
            <person name="Lami R."/>
            <person name="Suzuki M."/>
            <person name="Baudart J."/>
        </authorList>
    </citation>
    <scope>NUCLEOTIDE SEQUENCE [LARGE SCALE GENOMIC DNA]</scope>
    <source>
        <strain evidence="1 2">17LN0615E</strain>
    </source>
</reference>
<proteinExistence type="predicted"/>
<keyword evidence="2" id="KW-1185">Reference proteome</keyword>
<accession>A0ABX5DKZ6</accession>
<evidence type="ECO:0000313" key="2">
    <source>
        <dbReference type="Proteomes" id="UP000238163"/>
    </source>
</evidence>
<reference evidence="1 2" key="2">
    <citation type="submission" date="2018-03" db="EMBL/GenBank/DDBJ databases">
        <title>Genetic Diversity and Phenotypic Plasticity of AHL Mediated Quorum Sensing in Environmental Strains of Vibrio mediterranei.</title>
        <authorList>
            <person name="Lantoine F."/>
            <person name="Vouve F."/>
        </authorList>
    </citation>
    <scope>NUCLEOTIDE SEQUENCE [LARGE SCALE GENOMIC DNA]</scope>
    <source>
        <strain evidence="1 2">17LN0615E</strain>
    </source>
</reference>
<name>A0ABX5DKZ6_9VIBR</name>
<evidence type="ECO:0000313" key="1">
    <source>
        <dbReference type="EMBL" id="PRQ69286.1"/>
    </source>
</evidence>
<dbReference type="RefSeq" id="WP_062460942.1">
    <property type="nucleotide sequence ID" value="NZ_FLLQ01000004.1"/>
</dbReference>
<dbReference type="Proteomes" id="UP000238163">
    <property type="component" value="Unassembled WGS sequence"/>
</dbReference>
<protein>
    <submittedName>
        <fullName evidence="1">Uncharacterized protein</fullName>
    </submittedName>
</protein>
<comment type="caution">
    <text evidence="1">The sequence shown here is derived from an EMBL/GenBank/DDBJ whole genome shotgun (WGS) entry which is preliminary data.</text>
</comment>
<organism evidence="1 2">
    <name type="scientific">Vibrio mediterranei</name>
    <dbReference type="NCBI Taxonomy" id="689"/>
    <lineage>
        <taxon>Bacteria</taxon>
        <taxon>Pseudomonadati</taxon>
        <taxon>Pseudomonadota</taxon>
        <taxon>Gammaproteobacteria</taxon>
        <taxon>Vibrionales</taxon>
        <taxon>Vibrionaceae</taxon>
        <taxon>Vibrio</taxon>
    </lineage>
</organism>